<evidence type="ECO:0000313" key="6">
    <source>
        <dbReference type="EMBL" id="CAH1773284.1"/>
    </source>
</evidence>
<dbReference type="GO" id="GO:0005793">
    <property type="term" value="C:endoplasmic reticulum-Golgi intermediate compartment"/>
    <property type="evidence" value="ECO:0007669"/>
    <property type="project" value="TreeGrafter"/>
</dbReference>
<dbReference type="InterPro" id="IPR056576">
    <property type="entry name" value="MGAT4_A/B/C_C"/>
</dbReference>
<protein>
    <submittedName>
        <fullName evidence="6">Uncharacterized protein</fullName>
    </submittedName>
</protein>
<dbReference type="Pfam" id="PF04666">
    <property type="entry name" value="MGAT4_cons"/>
    <property type="match status" value="1"/>
</dbReference>
<evidence type="ECO:0000256" key="1">
    <source>
        <dbReference type="ARBA" id="ARBA00004922"/>
    </source>
</evidence>
<evidence type="ECO:0000259" key="4">
    <source>
        <dbReference type="Pfam" id="PF04666"/>
    </source>
</evidence>
<dbReference type="EMBL" id="CAIIXF020000001">
    <property type="protein sequence ID" value="CAH1773284.1"/>
    <property type="molecule type" value="Genomic_DNA"/>
</dbReference>
<evidence type="ECO:0000313" key="7">
    <source>
        <dbReference type="Proteomes" id="UP000749559"/>
    </source>
</evidence>
<evidence type="ECO:0000256" key="2">
    <source>
        <dbReference type="ARBA" id="ARBA00022676"/>
    </source>
</evidence>
<reference evidence="6" key="1">
    <citation type="submission" date="2022-03" db="EMBL/GenBank/DDBJ databases">
        <authorList>
            <person name="Martin C."/>
        </authorList>
    </citation>
    <scope>NUCLEOTIDE SEQUENCE</scope>
</reference>
<dbReference type="InterPro" id="IPR057279">
    <property type="entry name" value="MGAT4"/>
</dbReference>
<dbReference type="AlphaFoldDB" id="A0A8J1UA09"/>
<dbReference type="GO" id="GO:0008375">
    <property type="term" value="F:acetylglucosaminyltransferase activity"/>
    <property type="evidence" value="ECO:0007669"/>
    <property type="project" value="TreeGrafter"/>
</dbReference>
<sequence length="483" mass="55177">MKAMYVKWWKIILIASMMHLLWMRLRLMLSDNECSPAYSGTQEAEQLMDSLAHNLNPASENTGKSEATYVIGISVSQQHGDESIRKTLSSLIEGLSAEEQAEVIIIVVIDGQAKFVKTLHDDLVMTFEDPIKSGLLEIKLMQNIINGIQLTGDIKHKSRDILQEIIMMTFAHTRGKYYLKLSDNVLASRNFIGNISKFIFEVNTNLWINLKFSSVGLIGNLYKTHDLSSIIKNLVSTPTVLVASLEGLLQHYTDKRHPRCLSETPLGSHCLQELGFSSISHYPALFNPIETLNGKLIKTEHNFPIANENWPWMNVPVYINPPAVIKTSMRAYKDHTLEATYINAGYFHAFHPQQGDFIEFIFKTPVIFEEYFLRCEHYKYPRDIFKQDTYVDVQLPLHLNQVNKKTNSINKMLPLKDNYFQIGQFNSRGIAEGSLGSRIGKIKAVRIRVITKHDVMVVLREIVFKIQLVPDSARPCCEPYWPS</sequence>
<keyword evidence="7" id="KW-1185">Reference proteome</keyword>
<feature type="domain" description="MGAT4 A/B/C C-terminal" evidence="5">
    <location>
        <begin position="323"/>
        <end position="461"/>
    </location>
</feature>
<dbReference type="Proteomes" id="UP000749559">
    <property type="component" value="Unassembled WGS sequence"/>
</dbReference>
<dbReference type="OrthoDB" id="2016523at2759"/>
<proteinExistence type="predicted"/>
<comment type="pathway">
    <text evidence="1">Protein modification; protein glycosylation.</text>
</comment>
<dbReference type="GO" id="GO:0006487">
    <property type="term" value="P:protein N-linked glycosylation"/>
    <property type="evidence" value="ECO:0007669"/>
    <property type="project" value="TreeGrafter"/>
</dbReference>
<feature type="domain" description="MGAT4 conserved region" evidence="4">
    <location>
        <begin position="45"/>
        <end position="287"/>
    </location>
</feature>
<evidence type="ECO:0000259" key="5">
    <source>
        <dbReference type="Pfam" id="PF23524"/>
    </source>
</evidence>
<gene>
    <name evidence="6" type="ORF">OFUS_LOCUS903</name>
</gene>
<dbReference type="InterPro" id="IPR006759">
    <property type="entry name" value="Glyco_transf_54"/>
</dbReference>
<evidence type="ECO:0000256" key="3">
    <source>
        <dbReference type="ARBA" id="ARBA00022679"/>
    </source>
</evidence>
<comment type="caution">
    <text evidence="6">The sequence shown here is derived from an EMBL/GenBank/DDBJ whole genome shotgun (WGS) entry which is preliminary data.</text>
</comment>
<accession>A0A8J1UA09</accession>
<keyword evidence="2" id="KW-0328">Glycosyltransferase</keyword>
<name>A0A8J1UA09_OWEFU</name>
<dbReference type="GO" id="GO:0005783">
    <property type="term" value="C:endoplasmic reticulum"/>
    <property type="evidence" value="ECO:0007669"/>
    <property type="project" value="TreeGrafter"/>
</dbReference>
<organism evidence="6 7">
    <name type="scientific">Owenia fusiformis</name>
    <name type="common">Polychaete worm</name>
    <dbReference type="NCBI Taxonomy" id="6347"/>
    <lineage>
        <taxon>Eukaryota</taxon>
        <taxon>Metazoa</taxon>
        <taxon>Spiralia</taxon>
        <taxon>Lophotrochozoa</taxon>
        <taxon>Annelida</taxon>
        <taxon>Polychaeta</taxon>
        <taxon>Sedentaria</taxon>
        <taxon>Canalipalpata</taxon>
        <taxon>Sabellida</taxon>
        <taxon>Oweniida</taxon>
        <taxon>Oweniidae</taxon>
        <taxon>Owenia</taxon>
    </lineage>
</organism>
<dbReference type="PANTHER" id="PTHR12062:SF9">
    <property type="entry name" value="ALPHA-1,3-MANNOSYL-GLYCOPROTEIN 4-BETA-N-ACETYLGLUCOSAMINYLTRANSFERASE A, ISOFORM A"/>
    <property type="match status" value="1"/>
</dbReference>
<dbReference type="GO" id="GO:0005795">
    <property type="term" value="C:Golgi stack"/>
    <property type="evidence" value="ECO:0007669"/>
    <property type="project" value="TreeGrafter"/>
</dbReference>
<keyword evidence="3" id="KW-0808">Transferase</keyword>
<dbReference type="Pfam" id="PF23524">
    <property type="entry name" value="MGAT4A_C"/>
    <property type="match status" value="1"/>
</dbReference>
<dbReference type="PANTHER" id="PTHR12062">
    <property type="entry name" value="N-ACETYLGLUCOSAMINYLTRANSFERASE VI"/>
    <property type="match status" value="1"/>
</dbReference>